<dbReference type="InterPro" id="IPR015797">
    <property type="entry name" value="NUDIX_hydrolase-like_dom_sf"/>
</dbReference>
<dbReference type="NCBIfam" id="TIGR00052">
    <property type="entry name" value="nudix-type nucleoside diphosphatase, YffH/AdpP family"/>
    <property type="match status" value="1"/>
</dbReference>
<dbReference type="GO" id="GO:0046872">
    <property type="term" value="F:metal ion binding"/>
    <property type="evidence" value="ECO:0007669"/>
    <property type="project" value="InterPro"/>
</dbReference>
<evidence type="ECO:0000256" key="1">
    <source>
        <dbReference type="ARBA" id="ARBA00001946"/>
    </source>
</evidence>
<keyword evidence="5" id="KW-0378">Hydrolase</keyword>
<dbReference type="GO" id="GO:0008768">
    <property type="term" value="F:UDP-sugar diphosphatase activity"/>
    <property type="evidence" value="ECO:0007669"/>
    <property type="project" value="UniProtKB-EC"/>
</dbReference>
<proteinExistence type="predicted"/>
<dbReference type="FunFam" id="3.90.79.10:FF:000035">
    <property type="entry name" value="Uridine diphosphate glucose pyrophosphatase"/>
    <property type="match status" value="1"/>
</dbReference>
<evidence type="ECO:0000313" key="13">
    <source>
        <dbReference type="Proteomes" id="UP000322000"/>
    </source>
</evidence>
<dbReference type="PROSITE" id="PS51462">
    <property type="entry name" value="NUDIX"/>
    <property type="match status" value="1"/>
</dbReference>
<comment type="cofactor">
    <cofactor evidence="1">
        <name>Mg(2+)</name>
        <dbReference type="ChEBI" id="CHEBI:18420"/>
    </cofactor>
</comment>
<dbReference type="PANTHER" id="PTHR11839:SF15">
    <property type="entry name" value="URIDINE DIPHOSPHATE GLUCOSE PYROPHOSPHATASE NUDT14"/>
    <property type="match status" value="1"/>
</dbReference>
<evidence type="ECO:0000256" key="11">
    <source>
        <dbReference type="ARBA" id="ARBA00080475"/>
    </source>
</evidence>
<dbReference type="GO" id="GO:0019693">
    <property type="term" value="P:ribose phosphate metabolic process"/>
    <property type="evidence" value="ECO:0007669"/>
    <property type="project" value="TreeGrafter"/>
</dbReference>
<dbReference type="OrthoDB" id="10249920at2759"/>
<dbReference type="GO" id="GO:0006753">
    <property type="term" value="P:nucleoside phosphate metabolic process"/>
    <property type="evidence" value="ECO:0007669"/>
    <property type="project" value="TreeGrafter"/>
</dbReference>
<evidence type="ECO:0000313" key="14">
    <source>
        <dbReference type="RefSeq" id="XP_026725721.1"/>
    </source>
</evidence>
<dbReference type="InterPro" id="IPR000086">
    <property type="entry name" value="NUDIX_hydrolase_dom"/>
</dbReference>
<dbReference type="FunCoup" id="A0A7E5VBQ4">
    <property type="interactions" value="386"/>
</dbReference>
<dbReference type="SUPFAM" id="SSF55811">
    <property type="entry name" value="Nudix"/>
    <property type="match status" value="1"/>
</dbReference>
<dbReference type="InParanoid" id="A0A7E5VBQ4"/>
<comment type="function">
    <text evidence="8">Hydrolyzes UDP-glucose to glucose 1-phosphate and UMP and ADP-ribose to ribose 5-phosphate and AMP. The physiological substrate is probably UDP-glucose. Poor activity on other substrates such as ADP-glucose, CDP-glucose, GDP-glucose and GDP-mannose.</text>
</comment>
<evidence type="ECO:0000256" key="8">
    <source>
        <dbReference type="ARBA" id="ARBA00054674"/>
    </source>
</evidence>
<keyword evidence="4" id="KW-0963">Cytoplasm</keyword>
<dbReference type="Gene3D" id="3.90.79.10">
    <property type="entry name" value="Nucleoside Triphosphate Pyrophosphohydrolase"/>
    <property type="match status" value="1"/>
</dbReference>
<dbReference type="AlphaFoldDB" id="A0A7E5VBQ4"/>
<gene>
    <name evidence="14" type="primary">LOC113492468</name>
</gene>
<dbReference type="RefSeq" id="XP_026725721.1">
    <property type="nucleotide sequence ID" value="XM_026869920.1"/>
</dbReference>
<evidence type="ECO:0000256" key="7">
    <source>
        <dbReference type="ARBA" id="ARBA00051086"/>
    </source>
</evidence>
<dbReference type="CDD" id="cd18887">
    <property type="entry name" value="NUDIX_UGPPase_Nudt14"/>
    <property type="match status" value="1"/>
</dbReference>
<comment type="subunit">
    <text evidence="3">Homodimer.</text>
</comment>
<keyword evidence="6" id="KW-0460">Magnesium</keyword>
<dbReference type="GeneID" id="113492468"/>
<dbReference type="EC" id="3.6.1.45" evidence="9"/>
<protein>
    <recommendedName>
        <fullName evidence="10">Uridine diphosphate glucose pyrophosphatase NUDT14</fullName>
        <ecNumber evidence="9">3.6.1.45</ecNumber>
    </recommendedName>
    <alternativeName>
        <fullName evidence="11">Nucleoside diphosphate-linked moiety X motif 14</fullName>
    </alternativeName>
</protein>
<evidence type="ECO:0000256" key="6">
    <source>
        <dbReference type="ARBA" id="ARBA00022842"/>
    </source>
</evidence>
<comment type="catalytic activity">
    <reaction evidence="7">
        <text>UDP-sugar + H2O = UMP + alpha-D-aldose 1-phosphate.</text>
        <dbReference type="EC" id="3.6.1.45"/>
    </reaction>
</comment>
<reference evidence="14" key="1">
    <citation type="submission" date="2025-08" db="UniProtKB">
        <authorList>
            <consortium name="RefSeq"/>
        </authorList>
    </citation>
    <scope>IDENTIFICATION</scope>
</reference>
<dbReference type="KEGG" id="tnl:113492468"/>
<evidence type="ECO:0000256" key="4">
    <source>
        <dbReference type="ARBA" id="ARBA00022490"/>
    </source>
</evidence>
<evidence type="ECO:0000256" key="2">
    <source>
        <dbReference type="ARBA" id="ARBA00004496"/>
    </source>
</evidence>
<sequence length="259" mass="29747">MTSITFIVIKFLPRFVVNQILRIIPYCSRRKKHLSSGGISFRRRKLKMEDLTRLYCRPLPSDSPYVKPFRCHYTQGGKQKDWDMLEVHDSVAIIIFNVTRNVLIFVKQFRPAIYYSCVLPVDREEDEVDTSKYPASLGITLEMCAGIVDKNKSLHEIAREEVLEECGYDVPITELHKIISYRAGVGVQGSLQTMFYCEVTDEMKTAKGGGVDDEIIEVVEQSIPEVEKWISTPGPHNSPPSCLFAVMWFLLNKAEKYRK</sequence>
<accession>A0A7E5VBQ4</accession>
<feature type="domain" description="Nudix hydrolase" evidence="12">
    <location>
        <begin position="86"/>
        <end position="243"/>
    </location>
</feature>
<dbReference type="GO" id="GO:0005737">
    <property type="term" value="C:cytoplasm"/>
    <property type="evidence" value="ECO:0007669"/>
    <property type="project" value="UniProtKB-SubCell"/>
</dbReference>
<name>A0A7E5VBQ4_TRINI</name>
<evidence type="ECO:0000256" key="10">
    <source>
        <dbReference type="ARBA" id="ARBA00071467"/>
    </source>
</evidence>
<evidence type="ECO:0000256" key="9">
    <source>
        <dbReference type="ARBA" id="ARBA00066480"/>
    </source>
</evidence>
<dbReference type="InterPro" id="IPR004385">
    <property type="entry name" value="NDP_pyrophosphatase"/>
</dbReference>
<keyword evidence="13" id="KW-1185">Reference proteome</keyword>
<dbReference type="Proteomes" id="UP000322000">
    <property type="component" value="Chromosome 4"/>
</dbReference>
<comment type="subcellular location">
    <subcellularLocation>
        <location evidence="2">Cytoplasm</location>
    </subcellularLocation>
</comment>
<dbReference type="PANTHER" id="PTHR11839">
    <property type="entry name" value="UDP/ADP-SUGAR PYROPHOSPHATASE"/>
    <property type="match status" value="1"/>
</dbReference>
<organism evidence="13 14">
    <name type="scientific">Trichoplusia ni</name>
    <name type="common">Cabbage looper</name>
    <dbReference type="NCBI Taxonomy" id="7111"/>
    <lineage>
        <taxon>Eukaryota</taxon>
        <taxon>Metazoa</taxon>
        <taxon>Ecdysozoa</taxon>
        <taxon>Arthropoda</taxon>
        <taxon>Hexapoda</taxon>
        <taxon>Insecta</taxon>
        <taxon>Pterygota</taxon>
        <taxon>Neoptera</taxon>
        <taxon>Endopterygota</taxon>
        <taxon>Lepidoptera</taxon>
        <taxon>Glossata</taxon>
        <taxon>Ditrysia</taxon>
        <taxon>Noctuoidea</taxon>
        <taxon>Noctuidae</taxon>
        <taxon>Plusiinae</taxon>
        <taxon>Trichoplusia</taxon>
    </lineage>
</organism>
<evidence type="ECO:0000259" key="12">
    <source>
        <dbReference type="PROSITE" id="PS51462"/>
    </source>
</evidence>
<evidence type="ECO:0000256" key="5">
    <source>
        <dbReference type="ARBA" id="ARBA00022801"/>
    </source>
</evidence>
<evidence type="ECO:0000256" key="3">
    <source>
        <dbReference type="ARBA" id="ARBA00011738"/>
    </source>
</evidence>